<dbReference type="GO" id="GO:0016798">
    <property type="term" value="F:hydrolase activity, acting on glycosyl bonds"/>
    <property type="evidence" value="ECO:0007669"/>
    <property type="project" value="UniProtKB-KW"/>
</dbReference>
<name>A0A3D2X2L6_9FIRM</name>
<accession>A0A3D2X2L6</accession>
<evidence type="ECO:0000256" key="1">
    <source>
        <dbReference type="ARBA" id="ARBA00023295"/>
    </source>
</evidence>
<dbReference type="AlphaFoldDB" id="A0A3D2X2L6"/>
<protein>
    <recommendedName>
        <fullName evidence="2">F5/8 type C domain-containing protein</fullName>
    </recommendedName>
</protein>
<keyword evidence="1" id="KW-0378">Hydrolase</keyword>
<proteinExistence type="predicted"/>
<comment type="caution">
    <text evidence="3">The sequence shown here is derived from an EMBL/GenBank/DDBJ whole genome shotgun (WGS) entry which is preliminary data.</text>
</comment>
<dbReference type="Gene3D" id="2.60.120.260">
    <property type="entry name" value="Galactose-binding domain-like"/>
    <property type="match status" value="1"/>
</dbReference>
<reference evidence="3 4" key="1">
    <citation type="journal article" date="2018" name="Nat. Biotechnol.">
        <title>A standardized bacterial taxonomy based on genome phylogeny substantially revises the tree of life.</title>
        <authorList>
            <person name="Parks D.H."/>
            <person name="Chuvochina M."/>
            <person name="Waite D.W."/>
            <person name="Rinke C."/>
            <person name="Skarshewski A."/>
            <person name="Chaumeil P.A."/>
            <person name="Hugenholtz P."/>
        </authorList>
    </citation>
    <scope>NUCLEOTIDE SEQUENCE [LARGE SCALE GENOMIC DNA]</scope>
    <source>
        <strain evidence="3">UBA11728</strain>
    </source>
</reference>
<dbReference type="InterPro" id="IPR000421">
    <property type="entry name" value="FA58C"/>
</dbReference>
<dbReference type="Proteomes" id="UP000262969">
    <property type="component" value="Unassembled WGS sequence"/>
</dbReference>
<dbReference type="InterPro" id="IPR008979">
    <property type="entry name" value="Galactose-bd-like_sf"/>
</dbReference>
<gene>
    <name evidence="3" type="ORF">DHW61_03030</name>
</gene>
<evidence type="ECO:0000313" key="4">
    <source>
        <dbReference type="Proteomes" id="UP000262969"/>
    </source>
</evidence>
<keyword evidence="1" id="KW-0326">Glycosidase</keyword>
<dbReference type="SUPFAM" id="SSF49785">
    <property type="entry name" value="Galactose-binding domain-like"/>
    <property type="match status" value="1"/>
</dbReference>
<sequence>MNKKRVIILLLVVLNALLSVYTLRLPTKEPVVRETIETHVSTLDAIDQTEALEHPDFIKEEYVATIPEGENIALGKKATANSFTQSYTAKKVTDGIATGVSYWEGKPKSYPNIITLDLEEVYSIHTIRVRLSPMSIWGKRTQDFSISISDDNETFTEIVPSKQYTFDPDRGNEVQIKLDNIETRYVQLTFTANTGAAAGQIAEFEVYH</sequence>
<dbReference type="Pfam" id="PF00754">
    <property type="entry name" value="F5_F8_type_C"/>
    <property type="match status" value="1"/>
</dbReference>
<evidence type="ECO:0000313" key="3">
    <source>
        <dbReference type="EMBL" id="HCL01380.1"/>
    </source>
</evidence>
<evidence type="ECO:0000259" key="2">
    <source>
        <dbReference type="PROSITE" id="PS50022"/>
    </source>
</evidence>
<feature type="domain" description="F5/8 type C" evidence="2">
    <location>
        <begin position="64"/>
        <end position="208"/>
    </location>
</feature>
<organism evidence="3 4">
    <name type="scientific">Lachnoclostridium phytofermentans</name>
    <dbReference type="NCBI Taxonomy" id="66219"/>
    <lineage>
        <taxon>Bacteria</taxon>
        <taxon>Bacillati</taxon>
        <taxon>Bacillota</taxon>
        <taxon>Clostridia</taxon>
        <taxon>Lachnospirales</taxon>
        <taxon>Lachnospiraceae</taxon>
    </lineage>
</organism>
<dbReference type="EMBL" id="DPVV01000109">
    <property type="protein sequence ID" value="HCL01380.1"/>
    <property type="molecule type" value="Genomic_DNA"/>
</dbReference>
<dbReference type="PROSITE" id="PS50022">
    <property type="entry name" value="FA58C_3"/>
    <property type="match status" value="1"/>
</dbReference>